<protein>
    <recommendedName>
        <fullName evidence="3">Peptidase S1 domain-containing protein</fullName>
    </recommendedName>
</protein>
<evidence type="ECO:0008006" key="3">
    <source>
        <dbReference type="Google" id="ProtNLM"/>
    </source>
</evidence>
<evidence type="ECO:0000313" key="2">
    <source>
        <dbReference type="Proteomes" id="UP001055172"/>
    </source>
</evidence>
<comment type="caution">
    <text evidence="1">The sequence shown here is derived from an EMBL/GenBank/DDBJ whole genome shotgun (WGS) entry which is preliminary data.</text>
</comment>
<gene>
    <name evidence="1" type="ORF">ColLi_02964</name>
</gene>
<sequence>MSVLRHPSSAEADGEKDVKSLAWAGITKIMRTQSSRCAFSGLGDSGACVWNLDSRVAGIVTSGSVSEVGRGAGADVTYVTPIEWILADMKECGLDAMVV</sequence>
<reference evidence="1 2" key="1">
    <citation type="submission" date="2021-07" db="EMBL/GenBank/DDBJ databases">
        <title>Genome data of Colletotrichum spaethianum.</title>
        <authorList>
            <person name="Utami Y.D."/>
            <person name="Hiruma K."/>
        </authorList>
    </citation>
    <scope>NUCLEOTIDE SEQUENCE [LARGE SCALE GENOMIC DNA]</scope>
    <source>
        <strain evidence="1 2">MAFF 242679</strain>
    </source>
</reference>
<dbReference type="SUPFAM" id="SSF50494">
    <property type="entry name" value="Trypsin-like serine proteases"/>
    <property type="match status" value="1"/>
</dbReference>
<keyword evidence="2" id="KW-1185">Reference proteome</keyword>
<dbReference type="InterPro" id="IPR009003">
    <property type="entry name" value="Peptidase_S1_PA"/>
</dbReference>
<dbReference type="AlphaFoldDB" id="A0AA37LPW8"/>
<dbReference type="EMBL" id="BPPX01000005">
    <property type="protein sequence ID" value="GJC80126.1"/>
    <property type="molecule type" value="Genomic_DNA"/>
</dbReference>
<evidence type="ECO:0000313" key="1">
    <source>
        <dbReference type="EMBL" id="GJC80126.1"/>
    </source>
</evidence>
<accession>A0AA37LPW8</accession>
<name>A0AA37LPW8_9PEZI</name>
<dbReference type="Proteomes" id="UP001055172">
    <property type="component" value="Unassembled WGS sequence"/>
</dbReference>
<organism evidence="1 2">
    <name type="scientific">Colletotrichum liriopes</name>
    <dbReference type="NCBI Taxonomy" id="708192"/>
    <lineage>
        <taxon>Eukaryota</taxon>
        <taxon>Fungi</taxon>
        <taxon>Dikarya</taxon>
        <taxon>Ascomycota</taxon>
        <taxon>Pezizomycotina</taxon>
        <taxon>Sordariomycetes</taxon>
        <taxon>Hypocreomycetidae</taxon>
        <taxon>Glomerellales</taxon>
        <taxon>Glomerellaceae</taxon>
        <taxon>Colletotrichum</taxon>
        <taxon>Colletotrichum spaethianum species complex</taxon>
    </lineage>
</organism>
<proteinExistence type="predicted"/>